<dbReference type="AlphaFoldDB" id="A0A8B8ZIV7"/>
<dbReference type="PANTHER" id="PTHR12172">
    <property type="entry name" value="CELL CYCLE CHECKPOINT PROTEIN RAD17"/>
    <property type="match status" value="1"/>
</dbReference>
<dbReference type="OrthoDB" id="9996895at2759"/>
<proteinExistence type="inferred from homology"/>
<evidence type="ECO:0000256" key="4">
    <source>
        <dbReference type="ARBA" id="ARBA00022763"/>
    </source>
</evidence>
<gene>
    <name evidence="9" type="primary">LOC120105591</name>
</gene>
<dbReference type="GO" id="GO:0003689">
    <property type="term" value="F:DNA clamp loader activity"/>
    <property type="evidence" value="ECO:0007669"/>
    <property type="project" value="TreeGrafter"/>
</dbReference>
<dbReference type="GO" id="GO:0005634">
    <property type="term" value="C:nucleus"/>
    <property type="evidence" value="ECO:0007669"/>
    <property type="project" value="UniProtKB-SubCell"/>
</dbReference>
<dbReference type="GO" id="GO:0005524">
    <property type="term" value="F:ATP binding"/>
    <property type="evidence" value="ECO:0007669"/>
    <property type="project" value="UniProtKB-KW"/>
</dbReference>
<keyword evidence="5" id="KW-0067">ATP-binding</keyword>
<evidence type="ECO:0000256" key="2">
    <source>
        <dbReference type="ARBA" id="ARBA00006168"/>
    </source>
</evidence>
<reference evidence="9" key="1">
    <citation type="submission" date="2025-08" db="UniProtKB">
        <authorList>
            <consortium name="RefSeq"/>
        </authorList>
    </citation>
    <scope>IDENTIFICATION</scope>
    <source>
        <tissue evidence="9">Young leaves</tissue>
    </source>
</reference>
<evidence type="ECO:0000256" key="3">
    <source>
        <dbReference type="ARBA" id="ARBA00022741"/>
    </source>
</evidence>
<evidence type="ECO:0000313" key="9">
    <source>
        <dbReference type="RefSeq" id="XP_038974106.1"/>
    </source>
</evidence>
<accession>A0A8B8ZIV7</accession>
<keyword evidence="7" id="KW-0131">Cell cycle</keyword>
<dbReference type="Pfam" id="PF02704">
    <property type="entry name" value="GASA"/>
    <property type="match status" value="1"/>
</dbReference>
<keyword evidence="4" id="KW-0227">DNA damage</keyword>
<dbReference type="GO" id="GO:0003682">
    <property type="term" value="F:chromatin binding"/>
    <property type="evidence" value="ECO:0007669"/>
    <property type="project" value="TreeGrafter"/>
</dbReference>
<evidence type="ECO:0000256" key="6">
    <source>
        <dbReference type="ARBA" id="ARBA00023242"/>
    </source>
</evidence>
<dbReference type="GO" id="GO:0033314">
    <property type="term" value="P:mitotic DNA replication checkpoint signaling"/>
    <property type="evidence" value="ECO:0007669"/>
    <property type="project" value="TreeGrafter"/>
</dbReference>
<dbReference type="GO" id="GO:0006281">
    <property type="term" value="P:DNA repair"/>
    <property type="evidence" value="ECO:0007669"/>
    <property type="project" value="InterPro"/>
</dbReference>
<evidence type="ECO:0000256" key="1">
    <source>
        <dbReference type="ARBA" id="ARBA00004123"/>
    </source>
</evidence>
<keyword evidence="3" id="KW-0547">Nucleotide-binding</keyword>
<comment type="subcellular location">
    <subcellularLocation>
        <location evidence="1">Nucleus</location>
    </subcellularLocation>
</comment>
<dbReference type="KEGG" id="pda:120105591"/>
<dbReference type="PANTHER" id="PTHR12172:SF1">
    <property type="entry name" value="P-LOOP CONTAINING NUCLEOSIDE TRIPHOSPHATE HYDROLASES SUPERFAMILY PROTEIN"/>
    <property type="match status" value="1"/>
</dbReference>
<keyword evidence="8" id="KW-1185">Reference proteome</keyword>
<dbReference type="Proteomes" id="UP000228380">
    <property type="component" value="Unplaced"/>
</dbReference>
<evidence type="ECO:0000313" key="8">
    <source>
        <dbReference type="Proteomes" id="UP000228380"/>
    </source>
</evidence>
<dbReference type="Gene3D" id="3.40.50.300">
    <property type="entry name" value="P-loop containing nucleotide triphosphate hydrolases"/>
    <property type="match status" value="1"/>
</dbReference>
<keyword evidence="6" id="KW-0539">Nucleus</keyword>
<sequence>MREAEDLENCSIKMALRECEIEKAHIECSCNVVENRRALTQVANKTLILFEDVDTVFDEDRGFISTILQLAETAKRPIILTSNDKNPILPQLLDRVTLEFKHPSSEELLSLVHMICASEKAQISAQLMEHLIRSCLGDIRKTLMLLQFWCQGKRDHTECPSQCSRRCSNTQYHKPCMFFCQKCCMKCLCVPPGFYGNKGVCPCKQQKASMRTKGPEQAAELG</sequence>
<dbReference type="SUPFAM" id="SSF52540">
    <property type="entry name" value="P-loop containing nucleoside triphosphate hydrolases"/>
    <property type="match status" value="1"/>
</dbReference>
<dbReference type="GO" id="GO:0000077">
    <property type="term" value="P:DNA damage checkpoint signaling"/>
    <property type="evidence" value="ECO:0007669"/>
    <property type="project" value="TreeGrafter"/>
</dbReference>
<dbReference type="InterPro" id="IPR003854">
    <property type="entry name" value="GASA"/>
</dbReference>
<dbReference type="InterPro" id="IPR027417">
    <property type="entry name" value="P-loop_NTPase"/>
</dbReference>
<evidence type="ECO:0000256" key="5">
    <source>
        <dbReference type="ARBA" id="ARBA00022840"/>
    </source>
</evidence>
<evidence type="ECO:0000256" key="7">
    <source>
        <dbReference type="ARBA" id="ARBA00023306"/>
    </source>
</evidence>
<organism evidence="8 9">
    <name type="scientific">Phoenix dactylifera</name>
    <name type="common">Date palm</name>
    <dbReference type="NCBI Taxonomy" id="42345"/>
    <lineage>
        <taxon>Eukaryota</taxon>
        <taxon>Viridiplantae</taxon>
        <taxon>Streptophyta</taxon>
        <taxon>Embryophyta</taxon>
        <taxon>Tracheophyta</taxon>
        <taxon>Spermatophyta</taxon>
        <taxon>Magnoliopsida</taxon>
        <taxon>Liliopsida</taxon>
        <taxon>Arecaceae</taxon>
        <taxon>Coryphoideae</taxon>
        <taxon>Phoeniceae</taxon>
        <taxon>Phoenix</taxon>
    </lineage>
</organism>
<name>A0A8B8ZIV7_PHODC</name>
<comment type="similarity">
    <text evidence="2">Belongs to the rad17/RAD24 family.</text>
</comment>
<dbReference type="RefSeq" id="XP_038974106.1">
    <property type="nucleotide sequence ID" value="XM_039118178.1"/>
</dbReference>
<protein>
    <submittedName>
        <fullName evidence="9">ATPase family AAA domain-containing protein 5-like isoform X1</fullName>
    </submittedName>
</protein>
<dbReference type="InterPro" id="IPR004582">
    <property type="entry name" value="Checkpoint_prot_Rad17_Rad24"/>
</dbReference>
<dbReference type="GeneID" id="120105591"/>
<dbReference type="Gene3D" id="1.10.8.60">
    <property type="match status" value="1"/>
</dbReference>